<comment type="caution">
    <text evidence="1">The sequence shown here is derived from an EMBL/GenBank/DDBJ whole genome shotgun (WGS) entry which is preliminary data.</text>
</comment>
<sequence length="74" mass="8201">MEIDRQINEQVASERLVGGSFVEIVVGKLGRELGRRKVKADKESLLKENRGISEISSNLKRIRCLGSGQFGPCD</sequence>
<name>A0A822YAQ1_NELNU</name>
<reference evidence="1 2" key="1">
    <citation type="journal article" date="2020" name="Mol. Biol. Evol.">
        <title>Distinct Expression and Methylation Patterns for Genes with Different Fates following a Single Whole-Genome Duplication in Flowering Plants.</title>
        <authorList>
            <person name="Shi T."/>
            <person name="Rahmani R.S."/>
            <person name="Gugger P.F."/>
            <person name="Wang M."/>
            <person name="Li H."/>
            <person name="Zhang Y."/>
            <person name="Li Z."/>
            <person name="Wang Q."/>
            <person name="Van de Peer Y."/>
            <person name="Marchal K."/>
            <person name="Chen J."/>
        </authorList>
    </citation>
    <scope>NUCLEOTIDE SEQUENCE [LARGE SCALE GENOMIC DNA]</scope>
    <source>
        <tissue evidence="1">Leaf</tissue>
    </source>
</reference>
<protein>
    <submittedName>
        <fullName evidence="1">Uncharacterized protein</fullName>
    </submittedName>
</protein>
<evidence type="ECO:0000313" key="2">
    <source>
        <dbReference type="Proteomes" id="UP000607653"/>
    </source>
</evidence>
<keyword evidence="2" id="KW-1185">Reference proteome</keyword>
<gene>
    <name evidence="1" type="ORF">HUJ06_030850</name>
</gene>
<organism evidence="1 2">
    <name type="scientific">Nelumbo nucifera</name>
    <name type="common">Sacred lotus</name>
    <dbReference type="NCBI Taxonomy" id="4432"/>
    <lineage>
        <taxon>Eukaryota</taxon>
        <taxon>Viridiplantae</taxon>
        <taxon>Streptophyta</taxon>
        <taxon>Embryophyta</taxon>
        <taxon>Tracheophyta</taxon>
        <taxon>Spermatophyta</taxon>
        <taxon>Magnoliopsida</taxon>
        <taxon>Proteales</taxon>
        <taxon>Nelumbonaceae</taxon>
        <taxon>Nelumbo</taxon>
    </lineage>
</organism>
<accession>A0A822YAQ1</accession>
<dbReference type="Proteomes" id="UP000607653">
    <property type="component" value="Unassembled WGS sequence"/>
</dbReference>
<evidence type="ECO:0000313" key="1">
    <source>
        <dbReference type="EMBL" id="DAD29382.1"/>
    </source>
</evidence>
<dbReference type="AlphaFoldDB" id="A0A822YAQ1"/>
<dbReference type="EMBL" id="DUZY01000002">
    <property type="protein sequence ID" value="DAD29382.1"/>
    <property type="molecule type" value="Genomic_DNA"/>
</dbReference>
<proteinExistence type="predicted"/>